<dbReference type="HOGENOM" id="CLU_3178659_0_0_2"/>
<organism evidence="1 2">
    <name type="scientific">Metallosphaera yellowstonensis MK1</name>
    <dbReference type="NCBI Taxonomy" id="671065"/>
    <lineage>
        <taxon>Archaea</taxon>
        <taxon>Thermoproteota</taxon>
        <taxon>Thermoprotei</taxon>
        <taxon>Sulfolobales</taxon>
        <taxon>Sulfolobaceae</taxon>
        <taxon>Metallosphaera</taxon>
    </lineage>
</organism>
<reference evidence="1 2" key="1">
    <citation type="submission" date="2012-01" db="EMBL/GenBank/DDBJ databases">
        <title>Improved High-Quality Draft sequence of Metallosphaera yellowstonensis MK1.</title>
        <authorList>
            <consortium name="US DOE Joint Genome Institute"/>
            <person name="Lucas S."/>
            <person name="Han J."/>
            <person name="Cheng J.-F."/>
            <person name="Goodwin L."/>
            <person name="Pitluck S."/>
            <person name="Peters L."/>
            <person name="Teshima H."/>
            <person name="Detter J.C."/>
            <person name="Han C."/>
            <person name="Tapia R."/>
            <person name="Land M."/>
            <person name="Hauser L."/>
            <person name="Kyrpides N."/>
            <person name="Kozubal M."/>
            <person name="Macur R.E."/>
            <person name="Jay Z."/>
            <person name="Inskeep W."/>
            <person name="Woyke T."/>
        </authorList>
    </citation>
    <scope>NUCLEOTIDE SEQUENCE [LARGE SCALE GENOMIC DNA]</scope>
    <source>
        <strain evidence="1 2">MK1</strain>
    </source>
</reference>
<proteinExistence type="predicted"/>
<evidence type="ECO:0000313" key="1">
    <source>
        <dbReference type="EMBL" id="EHP69212.1"/>
    </source>
</evidence>
<protein>
    <submittedName>
        <fullName evidence="1">Transposase</fullName>
    </submittedName>
</protein>
<dbReference type="Proteomes" id="UP000003980">
    <property type="component" value="Unassembled WGS sequence"/>
</dbReference>
<keyword evidence="2" id="KW-1185">Reference proteome</keyword>
<evidence type="ECO:0000313" key="2">
    <source>
        <dbReference type="Proteomes" id="UP000003980"/>
    </source>
</evidence>
<dbReference type="eggNOG" id="arCOG00679">
    <property type="taxonomic scope" value="Archaea"/>
</dbReference>
<gene>
    <name evidence="1" type="ORF">MetMK1DRAFT_00019580</name>
</gene>
<accession>H2C5Y5</accession>
<dbReference type="STRING" id="671065.MetMK1DRAFT_00019580"/>
<name>H2C5Y5_9CREN</name>
<dbReference type="EMBL" id="JH597768">
    <property type="protein sequence ID" value="EHP69212.1"/>
    <property type="molecule type" value="Genomic_DNA"/>
</dbReference>
<sequence length="46" mass="5517">MWTGFPKGRTFRYERCGFTLDRQLNASLNIFLKMCGFPHLSHSHWE</sequence>
<dbReference type="AlphaFoldDB" id="H2C5Y5"/>